<feature type="transmembrane region" description="Helical" evidence="4">
    <location>
        <begin position="236"/>
        <end position="256"/>
    </location>
</feature>
<dbReference type="PANTHER" id="PTHR11360">
    <property type="entry name" value="MONOCARBOXYLATE TRANSPORTER"/>
    <property type="match status" value="1"/>
</dbReference>
<dbReference type="EMBL" id="CAJPDS010000077">
    <property type="protein sequence ID" value="CAF9934771.1"/>
    <property type="molecule type" value="Genomic_DNA"/>
</dbReference>
<dbReference type="InterPro" id="IPR050327">
    <property type="entry name" value="Proton-linked_MCT"/>
</dbReference>
<protein>
    <recommendedName>
        <fullName evidence="5">Major facilitator superfamily (MFS) profile domain-containing protein</fullName>
    </recommendedName>
</protein>
<dbReference type="Proteomes" id="UP000664521">
    <property type="component" value="Unassembled WGS sequence"/>
</dbReference>
<keyword evidence="4" id="KW-0812">Transmembrane</keyword>
<dbReference type="InterPro" id="IPR036259">
    <property type="entry name" value="MFS_trans_sf"/>
</dbReference>
<dbReference type="Gene3D" id="1.20.1250.20">
    <property type="entry name" value="MFS general substrate transporter like domains"/>
    <property type="match status" value="2"/>
</dbReference>
<evidence type="ECO:0000313" key="7">
    <source>
        <dbReference type="Proteomes" id="UP000664521"/>
    </source>
</evidence>
<dbReference type="InterPro" id="IPR020846">
    <property type="entry name" value="MFS_dom"/>
</dbReference>
<feature type="transmembrane region" description="Helical" evidence="4">
    <location>
        <begin position="443"/>
        <end position="467"/>
    </location>
</feature>
<comment type="caution">
    <text evidence="6">The sequence shown here is derived from an EMBL/GenBank/DDBJ whole genome shotgun (WGS) entry which is preliminary data.</text>
</comment>
<evidence type="ECO:0000259" key="5">
    <source>
        <dbReference type="PROSITE" id="PS50850"/>
    </source>
</evidence>
<dbReference type="PROSITE" id="PS50850">
    <property type="entry name" value="MFS"/>
    <property type="match status" value="1"/>
</dbReference>
<dbReference type="Pfam" id="PF07690">
    <property type="entry name" value="MFS_1"/>
    <property type="match status" value="1"/>
</dbReference>
<evidence type="ECO:0000256" key="3">
    <source>
        <dbReference type="SAM" id="MobiDB-lite"/>
    </source>
</evidence>
<dbReference type="AlphaFoldDB" id="A0A8H3G201"/>
<feature type="transmembrane region" description="Helical" evidence="4">
    <location>
        <begin position="276"/>
        <end position="295"/>
    </location>
</feature>
<feature type="transmembrane region" description="Helical" evidence="4">
    <location>
        <begin position="200"/>
        <end position="224"/>
    </location>
</feature>
<feature type="transmembrane region" description="Helical" evidence="4">
    <location>
        <begin position="399"/>
        <end position="423"/>
    </location>
</feature>
<reference evidence="6" key="1">
    <citation type="submission" date="2021-03" db="EMBL/GenBank/DDBJ databases">
        <authorList>
            <person name="Tagirdzhanova G."/>
        </authorList>
    </citation>
    <scope>NUCLEOTIDE SEQUENCE</scope>
</reference>
<comment type="similarity">
    <text evidence="2">Belongs to the major facilitator superfamily. Monocarboxylate porter (TC 2.A.1.13) family.</text>
</comment>
<dbReference type="GO" id="GO:0022857">
    <property type="term" value="F:transmembrane transporter activity"/>
    <property type="evidence" value="ECO:0007669"/>
    <property type="project" value="InterPro"/>
</dbReference>
<evidence type="ECO:0000313" key="6">
    <source>
        <dbReference type="EMBL" id="CAF9934771.1"/>
    </source>
</evidence>
<feature type="transmembrane region" description="Helical" evidence="4">
    <location>
        <begin position="365"/>
        <end position="387"/>
    </location>
</feature>
<dbReference type="SUPFAM" id="SSF103473">
    <property type="entry name" value="MFS general substrate transporter"/>
    <property type="match status" value="1"/>
</dbReference>
<keyword evidence="7" id="KW-1185">Reference proteome</keyword>
<feature type="transmembrane region" description="Helical" evidence="4">
    <location>
        <begin position="168"/>
        <end position="188"/>
    </location>
</feature>
<sequence length="470" mass="51284">MIANTELKTYPSPADPAGAVHENDTADSQLQRATDGVLVHEQSTRDISYDAMPENIEAVDYHLPQADGGPAAWRFLFAAFMVEAFQWGFALSYGVFQNYYSVNEPFQGNRNIPVIGTLATGMFYLGSPVMTPLIRRWPQWQRQMVWLGWAMTILSLVAASFANSVRLLIASQGVTYSIGVTIMFFPIVSMLNEWFVIKRGLAFGIMCAATGLSGTVMPFVLAALLEKYGYATTLRAFAVVLAVFTGPCLPLIKGRLPASHSSIDRKTDLSFFNRPLFYFFAISVLFQGLGFFYPLLYLPSYANSLGYSPSIGALLLALVSLAQVVGQIGSGWLSDKRVSVQTLAFILPCLSCVATMTLWGLGRSLAPLVVFSLIYGVFGGGYVVLWAKMGQELGDDPTIGLVTFGIFAFLKGVGNVITGPISAKLLLPNTSVGKYGLEKYEWIVSYCGISMFACAMVMVVLCIYGYLRKG</sequence>
<proteinExistence type="inferred from homology"/>
<feature type="domain" description="Major facilitator superfamily (MFS) profile" evidence="5">
    <location>
        <begin position="276"/>
        <end position="470"/>
    </location>
</feature>
<gene>
    <name evidence="6" type="ORF">HETSPECPRED_009353</name>
</gene>
<dbReference type="PANTHER" id="PTHR11360:SF287">
    <property type="entry name" value="MFS MONOCARBOXYLATE TRANSPORTER"/>
    <property type="match status" value="1"/>
</dbReference>
<feature type="transmembrane region" description="Helical" evidence="4">
    <location>
        <begin position="112"/>
        <end position="133"/>
    </location>
</feature>
<keyword evidence="4" id="KW-1133">Transmembrane helix</keyword>
<dbReference type="OrthoDB" id="2213137at2759"/>
<name>A0A8H3G201_9LECA</name>
<evidence type="ECO:0000256" key="2">
    <source>
        <dbReference type="ARBA" id="ARBA00006727"/>
    </source>
</evidence>
<comment type="subcellular location">
    <subcellularLocation>
        <location evidence="1">Membrane</location>
        <topology evidence="1">Multi-pass membrane protein</topology>
    </subcellularLocation>
</comment>
<feature type="transmembrane region" description="Helical" evidence="4">
    <location>
        <begin position="338"/>
        <end position="359"/>
    </location>
</feature>
<accession>A0A8H3G201</accession>
<dbReference type="InterPro" id="IPR011701">
    <property type="entry name" value="MFS"/>
</dbReference>
<keyword evidence="4" id="KW-0472">Membrane</keyword>
<evidence type="ECO:0000256" key="1">
    <source>
        <dbReference type="ARBA" id="ARBA00004141"/>
    </source>
</evidence>
<feature type="region of interest" description="Disordered" evidence="3">
    <location>
        <begin position="1"/>
        <end position="27"/>
    </location>
</feature>
<feature type="transmembrane region" description="Helical" evidence="4">
    <location>
        <begin position="307"/>
        <end position="326"/>
    </location>
</feature>
<feature type="transmembrane region" description="Helical" evidence="4">
    <location>
        <begin position="145"/>
        <end position="162"/>
    </location>
</feature>
<organism evidence="6 7">
    <name type="scientific">Heterodermia speciosa</name>
    <dbReference type="NCBI Taxonomy" id="116794"/>
    <lineage>
        <taxon>Eukaryota</taxon>
        <taxon>Fungi</taxon>
        <taxon>Dikarya</taxon>
        <taxon>Ascomycota</taxon>
        <taxon>Pezizomycotina</taxon>
        <taxon>Lecanoromycetes</taxon>
        <taxon>OSLEUM clade</taxon>
        <taxon>Lecanoromycetidae</taxon>
        <taxon>Caliciales</taxon>
        <taxon>Physciaceae</taxon>
        <taxon>Heterodermia</taxon>
    </lineage>
</organism>
<evidence type="ECO:0000256" key="4">
    <source>
        <dbReference type="SAM" id="Phobius"/>
    </source>
</evidence>
<dbReference type="GO" id="GO:0016020">
    <property type="term" value="C:membrane"/>
    <property type="evidence" value="ECO:0007669"/>
    <property type="project" value="UniProtKB-SubCell"/>
</dbReference>
<feature type="transmembrane region" description="Helical" evidence="4">
    <location>
        <begin position="75"/>
        <end position="100"/>
    </location>
</feature>